<reference evidence="2 3" key="1">
    <citation type="submission" date="2019-03" db="EMBL/GenBank/DDBJ databases">
        <title>Genomic Encyclopedia of Type Strains, Phase III (KMG-III): the genomes of soil and plant-associated and newly described type strains.</title>
        <authorList>
            <person name="Whitman W."/>
        </authorList>
    </citation>
    <scope>NUCLEOTIDE SEQUENCE [LARGE SCALE GENOMIC DNA]</scope>
    <source>
        <strain evidence="2 3">CECT 8455</strain>
    </source>
</reference>
<dbReference type="PROSITE" id="PS51257">
    <property type="entry name" value="PROKAR_LIPOPROTEIN"/>
    <property type="match status" value="1"/>
</dbReference>
<organism evidence="2 3">
    <name type="scientific">Maribacter caenipelagi</name>
    <dbReference type="NCBI Taxonomy" id="1447781"/>
    <lineage>
        <taxon>Bacteria</taxon>
        <taxon>Pseudomonadati</taxon>
        <taxon>Bacteroidota</taxon>
        <taxon>Flavobacteriia</taxon>
        <taxon>Flavobacteriales</taxon>
        <taxon>Flavobacteriaceae</taxon>
        <taxon>Maribacter</taxon>
    </lineage>
</organism>
<name>A0A4R7DCW1_9FLAO</name>
<gene>
    <name evidence="2" type="ORF">DFQ03_0997</name>
</gene>
<protein>
    <submittedName>
        <fullName evidence="2">Uncharacterized protein DUF4136</fullName>
    </submittedName>
</protein>
<dbReference type="InterPro" id="IPR025411">
    <property type="entry name" value="DUF4136"/>
</dbReference>
<dbReference type="Pfam" id="PF13590">
    <property type="entry name" value="DUF4136"/>
    <property type="match status" value="1"/>
</dbReference>
<proteinExistence type="predicted"/>
<feature type="domain" description="DUF4136" evidence="1">
    <location>
        <begin position="21"/>
        <end position="172"/>
    </location>
</feature>
<evidence type="ECO:0000313" key="3">
    <source>
        <dbReference type="Proteomes" id="UP000295274"/>
    </source>
</evidence>
<sequence>MKVFFFTVILLVLTSCGSTRVNYDYYNQTDFTSYATYNYFGDMETGLSELDEKRLMDAMDATLGEKGFMFSEEPDMFINIKSVVFREQSSGSNVGVGLGGGNRGIGGGVSIGIPVGGPKMTRELQIDFVDSNKDMLIWQAISESPFREGDTPQEKSENIQAVVNKIFSKYPPE</sequence>
<comment type="caution">
    <text evidence="2">The sequence shown here is derived from an EMBL/GenBank/DDBJ whole genome shotgun (WGS) entry which is preliminary data.</text>
</comment>
<dbReference type="AlphaFoldDB" id="A0A4R7DCW1"/>
<dbReference type="Proteomes" id="UP000295274">
    <property type="component" value="Unassembled WGS sequence"/>
</dbReference>
<keyword evidence="3" id="KW-1185">Reference proteome</keyword>
<evidence type="ECO:0000259" key="1">
    <source>
        <dbReference type="Pfam" id="PF13590"/>
    </source>
</evidence>
<dbReference type="RefSeq" id="WP_133671902.1">
    <property type="nucleotide sequence ID" value="NZ_SNZW01000011.1"/>
</dbReference>
<dbReference type="OrthoDB" id="1430233at2"/>
<accession>A0A4R7DCW1</accession>
<dbReference type="Gene3D" id="3.30.160.670">
    <property type="match status" value="1"/>
</dbReference>
<evidence type="ECO:0000313" key="2">
    <source>
        <dbReference type="EMBL" id="TDS19273.1"/>
    </source>
</evidence>
<dbReference type="EMBL" id="SNZW01000011">
    <property type="protein sequence ID" value="TDS19273.1"/>
    <property type="molecule type" value="Genomic_DNA"/>
</dbReference>